<feature type="domain" description="HTH merR-type" evidence="2">
    <location>
        <begin position="4"/>
        <end position="72"/>
    </location>
</feature>
<evidence type="ECO:0000259" key="2">
    <source>
        <dbReference type="PROSITE" id="PS50937"/>
    </source>
</evidence>
<dbReference type="Gene3D" id="1.10.490.50">
    <property type="entry name" value="Antibiotic binding domain of TipA-like multidrug resistance regulators"/>
    <property type="match status" value="1"/>
</dbReference>
<dbReference type="InterPro" id="IPR012925">
    <property type="entry name" value="TipAS_dom"/>
</dbReference>
<dbReference type="Proteomes" id="UP000011676">
    <property type="component" value="Unassembled WGS sequence"/>
</dbReference>
<dbReference type="SUPFAM" id="SSF46955">
    <property type="entry name" value="Putative DNA-binding domain"/>
    <property type="match status" value="1"/>
</dbReference>
<dbReference type="SUPFAM" id="SSF89082">
    <property type="entry name" value="Antibiotic binding domain of TipA-like multidrug resistance regulators"/>
    <property type="match status" value="1"/>
</dbReference>
<dbReference type="GO" id="GO:0003700">
    <property type="term" value="F:DNA-binding transcription factor activity"/>
    <property type="evidence" value="ECO:0007669"/>
    <property type="project" value="InterPro"/>
</dbReference>
<evidence type="ECO:0000256" key="1">
    <source>
        <dbReference type="ARBA" id="ARBA00023125"/>
    </source>
</evidence>
<dbReference type="AlphaFoldDB" id="A0A829BRS4"/>
<dbReference type="CDD" id="cd01106">
    <property type="entry name" value="HTH_TipAL-Mta"/>
    <property type="match status" value="1"/>
</dbReference>
<dbReference type="Pfam" id="PF13411">
    <property type="entry name" value="MerR_1"/>
    <property type="match status" value="1"/>
</dbReference>
<dbReference type="InterPro" id="IPR036244">
    <property type="entry name" value="TipA-like_antibiotic-bd"/>
</dbReference>
<dbReference type="InterPro" id="IPR009061">
    <property type="entry name" value="DNA-bd_dom_put_sf"/>
</dbReference>
<dbReference type="SMR" id="A0A829BRS4"/>
<dbReference type="EMBL" id="AHSR01000015">
    <property type="protein sequence ID" value="EMC24723.1"/>
    <property type="molecule type" value="Genomic_DNA"/>
</dbReference>
<evidence type="ECO:0000313" key="3">
    <source>
        <dbReference type="EMBL" id="EMC24723.1"/>
    </source>
</evidence>
<organism evidence="3 4">
    <name type="scientific">Streptococcus mutans SM6</name>
    <dbReference type="NCBI Taxonomy" id="857119"/>
    <lineage>
        <taxon>Bacteria</taxon>
        <taxon>Bacillati</taxon>
        <taxon>Bacillota</taxon>
        <taxon>Bacilli</taxon>
        <taxon>Lactobacillales</taxon>
        <taxon>Streptococcaceae</taxon>
        <taxon>Streptococcus</taxon>
    </lineage>
</organism>
<dbReference type="Pfam" id="PF07739">
    <property type="entry name" value="TipAS"/>
    <property type="match status" value="1"/>
</dbReference>
<dbReference type="InterPro" id="IPR000551">
    <property type="entry name" value="MerR-type_HTH_dom"/>
</dbReference>
<gene>
    <name evidence="3" type="ORF">SMU82_03716</name>
</gene>
<comment type="caution">
    <text evidence="3">The sequence shown here is derived from an EMBL/GenBank/DDBJ whole genome shotgun (WGS) entry which is preliminary data.</text>
</comment>
<dbReference type="GO" id="GO:0003677">
    <property type="term" value="F:DNA binding"/>
    <property type="evidence" value="ECO:0007669"/>
    <property type="project" value="UniProtKB-KW"/>
</dbReference>
<sequence>MDRDYTLKEIMTITGLTKRTLHYYDQIGLLPARKLANGYRHYSQQDLIDLQRILFLKALDFSIKEIQSLLKLSDEALRPILEEQQTRLVQKIQDLQKKKKELENFLAGSPLITLDIFEKPLNDQYQTEAELRYGKTSVYQTYQDHRAQLDSTERTQYDTKMEQQFDQVFQEFKRVSHLPLSATEVAAAVEQWKSAFLMIGDFSDEVLAYIAKSYVYDSRFKQYFSKYGNFDLTRFIAEAVTYYLT</sequence>
<protein>
    <submittedName>
        <fullName evidence="3">Putative transcriptional regulator</fullName>
    </submittedName>
</protein>
<evidence type="ECO:0000313" key="4">
    <source>
        <dbReference type="Proteomes" id="UP000011676"/>
    </source>
</evidence>
<name>A0A829BRS4_STRMG</name>
<keyword evidence="1" id="KW-0238">DNA-binding</keyword>
<dbReference type="PANTHER" id="PTHR30204">
    <property type="entry name" value="REDOX-CYCLING DRUG-SENSING TRANSCRIPTIONAL ACTIVATOR SOXR"/>
    <property type="match status" value="1"/>
</dbReference>
<dbReference type="SMART" id="SM00422">
    <property type="entry name" value="HTH_MERR"/>
    <property type="match status" value="1"/>
</dbReference>
<dbReference type="InterPro" id="IPR047057">
    <property type="entry name" value="MerR_fam"/>
</dbReference>
<dbReference type="Gene3D" id="1.10.1660.10">
    <property type="match status" value="1"/>
</dbReference>
<dbReference type="PANTHER" id="PTHR30204:SF96">
    <property type="entry name" value="CHROMOSOME-ANCHORING PROTEIN RACA"/>
    <property type="match status" value="1"/>
</dbReference>
<reference evidence="3 4" key="1">
    <citation type="journal article" date="2013" name="Mol. Biol. Evol.">
        <title>Evolutionary and population genomics of the cavity causing bacteria Streptococcus mutans.</title>
        <authorList>
            <person name="Cornejo O.E."/>
            <person name="Lefebure T."/>
            <person name="Pavinski Bitar P.D."/>
            <person name="Lang P."/>
            <person name="Richards V.P."/>
            <person name="Eilertson K."/>
            <person name="Do T."/>
            <person name="Beighton D."/>
            <person name="Zeng L."/>
            <person name="Ahn S.J."/>
            <person name="Burne R.A."/>
            <person name="Siepel A."/>
            <person name="Bustamante C.D."/>
            <person name="Stanhope M.J."/>
        </authorList>
    </citation>
    <scope>NUCLEOTIDE SEQUENCE [LARGE SCALE GENOMIC DNA]</scope>
    <source>
        <strain evidence="3 4">SM6</strain>
    </source>
</reference>
<dbReference type="PROSITE" id="PS50937">
    <property type="entry name" value="HTH_MERR_2"/>
    <property type="match status" value="1"/>
</dbReference>
<proteinExistence type="predicted"/>
<accession>A0A829BRS4</accession>